<dbReference type="OrthoDB" id="2662123at2"/>
<evidence type="ECO:0000313" key="2">
    <source>
        <dbReference type="EMBL" id="SHI91952.1"/>
    </source>
</evidence>
<dbReference type="EMBL" id="FQYW01000018">
    <property type="protein sequence ID" value="SHI91952.1"/>
    <property type="molecule type" value="Genomic_DNA"/>
</dbReference>
<keyword evidence="1" id="KW-0472">Membrane</keyword>
<proteinExistence type="predicted"/>
<name>A0A1M6F2N5_9FIRM</name>
<dbReference type="Pfam" id="PF12841">
    <property type="entry name" value="YvrJ"/>
    <property type="match status" value="1"/>
</dbReference>
<reference evidence="2 3" key="1">
    <citation type="submission" date="2016-11" db="EMBL/GenBank/DDBJ databases">
        <authorList>
            <person name="Jaros S."/>
            <person name="Januszkiewicz K."/>
            <person name="Wedrychowicz H."/>
        </authorList>
    </citation>
    <scope>NUCLEOTIDE SEQUENCE [LARGE SCALE GENOMIC DNA]</scope>
    <source>
        <strain evidence="2 3">DSM 3074</strain>
    </source>
</reference>
<organism evidence="2 3">
    <name type="scientific">Anaerovibrio lipolyticus DSM 3074</name>
    <dbReference type="NCBI Taxonomy" id="1120997"/>
    <lineage>
        <taxon>Bacteria</taxon>
        <taxon>Bacillati</taxon>
        <taxon>Bacillota</taxon>
        <taxon>Negativicutes</taxon>
        <taxon>Selenomonadales</taxon>
        <taxon>Selenomonadaceae</taxon>
        <taxon>Anaerovibrio</taxon>
    </lineage>
</organism>
<keyword evidence="1" id="KW-0812">Transmembrane</keyword>
<evidence type="ECO:0000313" key="3">
    <source>
        <dbReference type="Proteomes" id="UP000191240"/>
    </source>
</evidence>
<accession>A0A1M6F2N5</accession>
<protein>
    <submittedName>
        <fullName evidence="2">YvrJ protein family protein</fullName>
    </submittedName>
</protein>
<dbReference type="RefSeq" id="WP_071997202.1">
    <property type="nucleotide sequence ID" value="NZ_FQYW01000018.1"/>
</dbReference>
<evidence type="ECO:0000256" key="1">
    <source>
        <dbReference type="SAM" id="Phobius"/>
    </source>
</evidence>
<feature type="transmembrane region" description="Helical" evidence="1">
    <location>
        <begin position="6"/>
        <end position="24"/>
    </location>
</feature>
<sequence>MEEKILSAVSTVGFPIVITFYLLIRFQTTMDKFCDKLDALILEIRKEHS</sequence>
<keyword evidence="1" id="KW-1133">Transmembrane helix</keyword>
<gene>
    <name evidence="2" type="ORF">SAMN02745671_02106</name>
</gene>
<dbReference type="Proteomes" id="UP000191240">
    <property type="component" value="Unassembled WGS sequence"/>
</dbReference>
<dbReference type="AlphaFoldDB" id="A0A1M6F2N5"/>
<dbReference type="InterPro" id="IPR024419">
    <property type="entry name" value="YvrJ"/>
</dbReference>